<evidence type="ECO:0000313" key="2">
    <source>
        <dbReference type="EMBL" id="TDD17766.1"/>
    </source>
</evidence>
<keyword evidence="3" id="KW-1185">Reference proteome</keyword>
<gene>
    <name evidence="2" type="ORF">E1294_26735</name>
</gene>
<dbReference type="GO" id="GO:0006355">
    <property type="term" value="P:regulation of DNA-templated transcription"/>
    <property type="evidence" value="ECO:0007669"/>
    <property type="project" value="InterPro"/>
</dbReference>
<dbReference type="Proteomes" id="UP000294543">
    <property type="component" value="Unassembled WGS sequence"/>
</dbReference>
<dbReference type="RefSeq" id="WP_132512732.1">
    <property type="nucleotide sequence ID" value="NZ_SMKP01000081.1"/>
</dbReference>
<dbReference type="InterPro" id="IPR016032">
    <property type="entry name" value="Sig_transdc_resp-reg_C-effctor"/>
</dbReference>
<dbReference type="InterPro" id="IPR036388">
    <property type="entry name" value="WH-like_DNA-bd_sf"/>
</dbReference>
<proteinExistence type="predicted"/>
<dbReference type="InterPro" id="IPR051677">
    <property type="entry name" value="AfsR-DnrI-RedD_regulator"/>
</dbReference>
<sequence length="138" mass="15218">MFADPLSRRSNTLGALRFGVLGTLAIWREAGCTEIAAAKHRTVLAIWLANLNRTVNVGMLIDELWPGLAPSTARKTVQGYIWRLRRELGPFAGRLVTIGSGYKMILPADRLESWSSRGRSTPRASRSTPARPSRRSAS</sequence>
<reference evidence="2 3" key="1">
    <citation type="submission" date="2019-03" db="EMBL/GenBank/DDBJ databases">
        <title>Draft genome sequences of novel Actinobacteria.</title>
        <authorList>
            <person name="Sahin N."/>
            <person name="Ay H."/>
            <person name="Saygin H."/>
        </authorList>
    </citation>
    <scope>NUCLEOTIDE SEQUENCE [LARGE SCALE GENOMIC DNA]</scope>
    <source>
        <strain evidence="2 3">KC712</strain>
    </source>
</reference>
<comment type="caution">
    <text evidence="2">The sequence shown here is derived from an EMBL/GenBank/DDBJ whole genome shotgun (WGS) entry which is preliminary data.</text>
</comment>
<accession>A0A4V2YE30</accession>
<dbReference type="OrthoDB" id="4054020at2"/>
<evidence type="ECO:0000313" key="3">
    <source>
        <dbReference type="Proteomes" id="UP000294543"/>
    </source>
</evidence>
<organism evidence="2 3">
    <name type="scientific">Nonomuraea diastatica</name>
    <dbReference type="NCBI Taxonomy" id="1848329"/>
    <lineage>
        <taxon>Bacteria</taxon>
        <taxon>Bacillati</taxon>
        <taxon>Actinomycetota</taxon>
        <taxon>Actinomycetes</taxon>
        <taxon>Streptosporangiales</taxon>
        <taxon>Streptosporangiaceae</taxon>
        <taxon>Nonomuraea</taxon>
    </lineage>
</organism>
<dbReference type="GO" id="GO:0003677">
    <property type="term" value="F:DNA binding"/>
    <property type="evidence" value="ECO:0007669"/>
    <property type="project" value="InterPro"/>
</dbReference>
<dbReference type="PANTHER" id="PTHR35807:SF1">
    <property type="entry name" value="TRANSCRIPTIONAL REGULATOR REDD"/>
    <property type="match status" value="1"/>
</dbReference>
<dbReference type="Gene3D" id="1.10.10.10">
    <property type="entry name" value="Winged helix-like DNA-binding domain superfamily/Winged helix DNA-binding domain"/>
    <property type="match status" value="1"/>
</dbReference>
<dbReference type="PANTHER" id="PTHR35807">
    <property type="entry name" value="TRANSCRIPTIONAL REGULATOR REDD-RELATED"/>
    <property type="match status" value="1"/>
</dbReference>
<name>A0A4V2YE30_9ACTN</name>
<evidence type="ECO:0000256" key="1">
    <source>
        <dbReference type="SAM" id="MobiDB-lite"/>
    </source>
</evidence>
<dbReference type="SUPFAM" id="SSF46894">
    <property type="entry name" value="C-terminal effector domain of the bipartite response regulators"/>
    <property type="match status" value="1"/>
</dbReference>
<dbReference type="EMBL" id="SMKP01000081">
    <property type="protein sequence ID" value="TDD17766.1"/>
    <property type="molecule type" value="Genomic_DNA"/>
</dbReference>
<feature type="compositionally biased region" description="Low complexity" evidence="1">
    <location>
        <begin position="115"/>
        <end position="131"/>
    </location>
</feature>
<protein>
    <recommendedName>
        <fullName evidence="4">OmpR/PhoB-type domain-containing protein</fullName>
    </recommendedName>
</protein>
<feature type="region of interest" description="Disordered" evidence="1">
    <location>
        <begin position="114"/>
        <end position="138"/>
    </location>
</feature>
<dbReference type="AlphaFoldDB" id="A0A4V2YE30"/>
<evidence type="ECO:0008006" key="4">
    <source>
        <dbReference type="Google" id="ProtNLM"/>
    </source>
</evidence>